<dbReference type="InterPro" id="IPR000909">
    <property type="entry name" value="PLipase_C_PInositol-sp_X_dom"/>
</dbReference>
<dbReference type="GO" id="GO:0008081">
    <property type="term" value="F:phosphoric diester hydrolase activity"/>
    <property type="evidence" value="ECO:0007669"/>
    <property type="project" value="InterPro"/>
</dbReference>
<dbReference type="CDD" id="cd08586">
    <property type="entry name" value="PI-PLCc_BcPLC_like"/>
    <property type="match status" value="1"/>
</dbReference>
<gene>
    <name evidence="7" type="primary">plc</name>
    <name evidence="7" type="ORF">ENSA7_54930</name>
</gene>
<dbReference type="GO" id="GO:0004436">
    <property type="term" value="F:phosphatidylinositol diacylglycerol-lyase activity"/>
    <property type="evidence" value="ECO:0007669"/>
    <property type="project" value="UniProtKB-EC"/>
</dbReference>
<evidence type="ECO:0000256" key="4">
    <source>
        <dbReference type="ARBA" id="ARBA00030474"/>
    </source>
</evidence>
<keyword evidence="7" id="KW-0456">Lyase</keyword>
<dbReference type="PANTHER" id="PTHR13593:SF113">
    <property type="entry name" value="SI:DKEY-266F7.9"/>
    <property type="match status" value="1"/>
</dbReference>
<dbReference type="Pfam" id="PF00388">
    <property type="entry name" value="PI-PLC-X"/>
    <property type="match status" value="1"/>
</dbReference>
<evidence type="ECO:0000259" key="6">
    <source>
        <dbReference type="SMART" id="SM00148"/>
    </source>
</evidence>
<comment type="caution">
    <text evidence="7">The sequence shown here is derived from an EMBL/GenBank/DDBJ whole genome shotgun (WGS) entry which is preliminary data.</text>
</comment>
<evidence type="ECO:0000256" key="1">
    <source>
        <dbReference type="ARBA" id="ARBA00001316"/>
    </source>
</evidence>
<feature type="domain" description="Phosphatidylinositol-specific phospholipase C X" evidence="6">
    <location>
        <begin position="148"/>
        <end position="289"/>
    </location>
</feature>
<protein>
    <recommendedName>
        <fullName evidence="3">1-phosphatidylinositol phosphodiesterase</fullName>
        <ecNumber evidence="2">4.6.1.13</ecNumber>
    </recommendedName>
    <alternativeName>
        <fullName evidence="4">Phosphatidylinositol diacylglycerol-lyase</fullName>
    </alternativeName>
    <alternativeName>
        <fullName evidence="5">Phosphatidylinositol-specific phospholipase C</fullName>
    </alternativeName>
</protein>
<organism evidence="7 8">
    <name type="scientific">Enhygromyxa salina</name>
    <dbReference type="NCBI Taxonomy" id="215803"/>
    <lineage>
        <taxon>Bacteria</taxon>
        <taxon>Pseudomonadati</taxon>
        <taxon>Myxococcota</taxon>
        <taxon>Polyangia</taxon>
        <taxon>Nannocystales</taxon>
        <taxon>Nannocystaceae</taxon>
        <taxon>Enhygromyxa</taxon>
    </lineage>
</organism>
<dbReference type="OrthoDB" id="7191982at2"/>
<dbReference type="PANTHER" id="PTHR13593">
    <property type="match status" value="1"/>
</dbReference>
<evidence type="ECO:0000256" key="3">
    <source>
        <dbReference type="ARBA" id="ARBA00019758"/>
    </source>
</evidence>
<dbReference type="AlphaFoldDB" id="A0A2S9YC26"/>
<dbReference type="EMBL" id="PVNL01000111">
    <property type="protein sequence ID" value="PRQ02664.1"/>
    <property type="molecule type" value="Genomic_DNA"/>
</dbReference>
<accession>A0A2S9YC26</accession>
<evidence type="ECO:0000313" key="7">
    <source>
        <dbReference type="EMBL" id="PRQ02664.1"/>
    </source>
</evidence>
<dbReference type="EC" id="4.6.1.13" evidence="2"/>
<evidence type="ECO:0000313" key="8">
    <source>
        <dbReference type="Proteomes" id="UP000238823"/>
    </source>
</evidence>
<evidence type="ECO:0000256" key="5">
    <source>
        <dbReference type="ARBA" id="ARBA00030782"/>
    </source>
</evidence>
<comment type="catalytic activity">
    <reaction evidence="1">
        <text>a 1,2-diacyl-sn-glycero-3-phospho-(1D-myo-inositol) = 1D-myo-inositol 1,2-cyclic phosphate + a 1,2-diacyl-sn-glycerol</text>
        <dbReference type="Rhea" id="RHEA:17093"/>
        <dbReference type="ChEBI" id="CHEBI:17815"/>
        <dbReference type="ChEBI" id="CHEBI:57880"/>
        <dbReference type="ChEBI" id="CHEBI:58484"/>
        <dbReference type="EC" id="4.6.1.13"/>
    </reaction>
</comment>
<dbReference type="Proteomes" id="UP000238823">
    <property type="component" value="Unassembled WGS sequence"/>
</dbReference>
<evidence type="ECO:0000256" key="2">
    <source>
        <dbReference type="ARBA" id="ARBA00012581"/>
    </source>
</evidence>
<dbReference type="InterPro" id="IPR017946">
    <property type="entry name" value="PLC-like_Pdiesterase_TIM-brl"/>
</dbReference>
<proteinExistence type="predicted"/>
<dbReference type="InterPro" id="IPR051057">
    <property type="entry name" value="PI-PLC_domain"/>
</dbReference>
<dbReference type="GO" id="GO:0006629">
    <property type="term" value="P:lipid metabolic process"/>
    <property type="evidence" value="ECO:0007669"/>
    <property type="project" value="InterPro"/>
</dbReference>
<dbReference type="PROSITE" id="PS50007">
    <property type="entry name" value="PIPLC_X_DOMAIN"/>
    <property type="match status" value="1"/>
</dbReference>
<dbReference type="SUPFAM" id="SSF51695">
    <property type="entry name" value="PLC-like phosphodiesterases"/>
    <property type="match status" value="1"/>
</dbReference>
<dbReference type="SMART" id="SM00148">
    <property type="entry name" value="PLCXc"/>
    <property type="match status" value="1"/>
</dbReference>
<name>A0A2S9YC26_9BACT</name>
<sequence length="415" mass="46307">MHIHRNKATDKTMSHKTYLKILNATSHDIINISVDGVDSHDWDGRSRPDRNSVGVSIPAGAWVEERQELSGGARSAWYSLHMTFANGQQITLRNDQHDAHEEHNRSYGLTGPDADHFAASQSSGKSLNTFSIEDRISPSKWMARVSGSQLLSQLSIPGTHDSGSYWSNIGNTHGQCQNLSIGRQLGAGIRLLDIRARHIEDRFTIHHGAIYQRINFDDVLDQCQGFLRENPAECILMLVNSEYDAEKVTRSFEDTFRDYVSRRSSASWYLGAHIPRLDDVRGKIVLLRRFPASAELGINLRKWGDNSTFSHTNSDGVTYHVTDRYRVDSAGDNKLAQVENLMAAATADSRADSLYIAFLSGSNPPDTPRSFAFNVNPRLHAHLLANHSSERAGVIALDFCDNPSTLVKQIILRNS</sequence>
<dbReference type="Gene3D" id="3.20.20.190">
    <property type="entry name" value="Phosphatidylinositol (PI) phosphodiesterase"/>
    <property type="match status" value="1"/>
</dbReference>
<reference evidence="7 8" key="1">
    <citation type="submission" date="2018-03" db="EMBL/GenBank/DDBJ databases">
        <title>Draft Genome Sequences of the Obligatory Marine Myxobacteria Enhygromyxa salina SWB007.</title>
        <authorList>
            <person name="Poehlein A."/>
            <person name="Moghaddam J.A."/>
            <person name="Harms H."/>
            <person name="Alanjari M."/>
            <person name="Koenig G.M."/>
            <person name="Daniel R."/>
            <person name="Schaeberle T.F."/>
        </authorList>
    </citation>
    <scope>NUCLEOTIDE SEQUENCE [LARGE SCALE GENOMIC DNA]</scope>
    <source>
        <strain evidence="7 8">SWB007</strain>
    </source>
</reference>